<accession>A0A8H6DWQ7</accession>
<dbReference type="Proteomes" id="UP000624244">
    <property type="component" value="Unassembled WGS sequence"/>
</dbReference>
<evidence type="ECO:0000313" key="3">
    <source>
        <dbReference type="Proteomes" id="UP000624244"/>
    </source>
</evidence>
<evidence type="ECO:0000256" key="1">
    <source>
        <dbReference type="SAM" id="Phobius"/>
    </source>
</evidence>
<dbReference type="AlphaFoldDB" id="A0A8H6DWQ7"/>
<evidence type="ECO:0000313" key="2">
    <source>
        <dbReference type="EMBL" id="KAF5849330.1"/>
    </source>
</evidence>
<gene>
    <name evidence="2" type="ORF">GGP41_006238</name>
</gene>
<keyword evidence="1" id="KW-1133">Transmembrane helix</keyword>
<name>A0A8H6DWQ7_COCSA</name>
<organism evidence="2 3">
    <name type="scientific">Cochliobolus sativus</name>
    <name type="common">Common root rot and spot blotch fungus</name>
    <name type="synonym">Bipolaris sorokiniana</name>
    <dbReference type="NCBI Taxonomy" id="45130"/>
    <lineage>
        <taxon>Eukaryota</taxon>
        <taxon>Fungi</taxon>
        <taxon>Dikarya</taxon>
        <taxon>Ascomycota</taxon>
        <taxon>Pezizomycotina</taxon>
        <taxon>Dothideomycetes</taxon>
        <taxon>Pleosporomycetidae</taxon>
        <taxon>Pleosporales</taxon>
        <taxon>Pleosporineae</taxon>
        <taxon>Pleosporaceae</taxon>
        <taxon>Bipolaris</taxon>
    </lineage>
</organism>
<reference evidence="2" key="1">
    <citation type="submission" date="2019-11" db="EMBL/GenBank/DDBJ databases">
        <title>Bipolaris sorokiniana Genome sequencing.</title>
        <authorList>
            <person name="Wang H."/>
        </authorList>
    </citation>
    <scope>NUCLEOTIDE SEQUENCE</scope>
</reference>
<comment type="caution">
    <text evidence="2">The sequence shown here is derived from an EMBL/GenBank/DDBJ whole genome shotgun (WGS) entry which is preliminary data.</text>
</comment>
<feature type="transmembrane region" description="Helical" evidence="1">
    <location>
        <begin position="6"/>
        <end position="23"/>
    </location>
</feature>
<dbReference type="EMBL" id="WNKQ01000009">
    <property type="protein sequence ID" value="KAF5849330.1"/>
    <property type="molecule type" value="Genomic_DNA"/>
</dbReference>
<protein>
    <submittedName>
        <fullName evidence="2">Uncharacterized protein</fullName>
    </submittedName>
</protein>
<keyword evidence="1" id="KW-0472">Membrane</keyword>
<sequence length="92" mass="10497">MASSIFPLIVTSTCYVYAIGHVICRNIIQLLARSLISIAVCIPSFYPLRHENLRTYYENKPASLRATKILADDRNQHLFTYPFGFAFLNSII</sequence>
<proteinExistence type="predicted"/>
<keyword evidence="1" id="KW-0812">Transmembrane</keyword>